<dbReference type="GO" id="GO:0004427">
    <property type="term" value="F:inorganic diphosphate phosphatase activity"/>
    <property type="evidence" value="ECO:0007669"/>
    <property type="project" value="UniProtKB-EC"/>
</dbReference>
<proteinExistence type="inferred from homology"/>
<comment type="similarity">
    <text evidence="2">Belongs to the PPase family.</text>
</comment>
<evidence type="ECO:0000313" key="8">
    <source>
        <dbReference type="Proteomes" id="UP001209878"/>
    </source>
</evidence>
<dbReference type="InterPro" id="IPR036649">
    <property type="entry name" value="Pyrophosphatase_sf"/>
</dbReference>
<dbReference type="Proteomes" id="UP001209878">
    <property type="component" value="Unassembled WGS sequence"/>
</dbReference>
<dbReference type="SUPFAM" id="SSF50324">
    <property type="entry name" value="Inorganic pyrophosphatase"/>
    <property type="match status" value="1"/>
</dbReference>
<name>A0AAD9KJI8_RIDPI</name>
<reference evidence="7" key="1">
    <citation type="journal article" date="2023" name="Mol. Biol. Evol.">
        <title>Third-Generation Sequencing Reveals the Adaptive Role of the Epigenome in Three Deep-Sea Polychaetes.</title>
        <authorList>
            <person name="Perez M."/>
            <person name="Aroh O."/>
            <person name="Sun Y."/>
            <person name="Lan Y."/>
            <person name="Juniper S.K."/>
            <person name="Young C.R."/>
            <person name="Angers B."/>
            <person name="Qian P.Y."/>
        </authorList>
    </citation>
    <scope>NUCLEOTIDE SEQUENCE</scope>
    <source>
        <strain evidence="7">R07B-5</strain>
    </source>
</reference>
<gene>
    <name evidence="7" type="ORF">NP493_934g00020</name>
</gene>
<comment type="cofactor">
    <cofactor evidence="1">
        <name>Mg(2+)</name>
        <dbReference type="ChEBI" id="CHEBI:18420"/>
    </cofactor>
</comment>
<keyword evidence="5" id="KW-0378">Hydrolase</keyword>
<comment type="caution">
    <text evidence="7">The sequence shown here is derived from an EMBL/GenBank/DDBJ whole genome shotgun (WGS) entry which is preliminary data.</text>
</comment>
<dbReference type="AlphaFoldDB" id="A0AAD9KJI8"/>
<dbReference type="Pfam" id="PF00719">
    <property type="entry name" value="Pyrophosphatase"/>
    <property type="match status" value="1"/>
</dbReference>
<dbReference type="GO" id="GO:0006796">
    <property type="term" value="P:phosphate-containing compound metabolic process"/>
    <property type="evidence" value="ECO:0007669"/>
    <property type="project" value="InterPro"/>
</dbReference>
<dbReference type="EC" id="3.6.1.1" evidence="3"/>
<evidence type="ECO:0000313" key="7">
    <source>
        <dbReference type="EMBL" id="KAK2172743.1"/>
    </source>
</evidence>
<accession>A0AAD9KJI8</accession>
<keyword evidence="6" id="KW-0460">Magnesium</keyword>
<dbReference type="EMBL" id="JAODUO010000933">
    <property type="protein sequence ID" value="KAK2172743.1"/>
    <property type="molecule type" value="Genomic_DNA"/>
</dbReference>
<organism evidence="7 8">
    <name type="scientific">Ridgeia piscesae</name>
    <name type="common">Tubeworm</name>
    <dbReference type="NCBI Taxonomy" id="27915"/>
    <lineage>
        <taxon>Eukaryota</taxon>
        <taxon>Metazoa</taxon>
        <taxon>Spiralia</taxon>
        <taxon>Lophotrochozoa</taxon>
        <taxon>Annelida</taxon>
        <taxon>Polychaeta</taxon>
        <taxon>Sedentaria</taxon>
        <taxon>Canalipalpata</taxon>
        <taxon>Sabellida</taxon>
        <taxon>Siboglinidae</taxon>
        <taxon>Ridgeia</taxon>
    </lineage>
</organism>
<evidence type="ECO:0000256" key="5">
    <source>
        <dbReference type="ARBA" id="ARBA00022801"/>
    </source>
</evidence>
<evidence type="ECO:0000256" key="6">
    <source>
        <dbReference type="ARBA" id="ARBA00022842"/>
    </source>
</evidence>
<evidence type="ECO:0000256" key="4">
    <source>
        <dbReference type="ARBA" id="ARBA00022723"/>
    </source>
</evidence>
<dbReference type="Gene3D" id="3.90.80.10">
    <property type="entry name" value="Inorganic pyrophosphatase"/>
    <property type="match status" value="1"/>
</dbReference>
<sequence>MALRGLTRLPVERGLRLCRWWGRSPPIIRFALSRRSHNPVRLLSRNMAYSVIERGAPNTLEYRMYFFGPSGIVSPFHDIPLYANEEEQIFNMVVEVPRWTNAKMEIATTERLNPIKQDTKKGKLRYVHNCFPHHGYIWNYGAFPQVSVSQHA</sequence>
<dbReference type="InterPro" id="IPR008162">
    <property type="entry name" value="Pyrophosphatase"/>
</dbReference>
<keyword evidence="4" id="KW-0479">Metal-binding</keyword>
<evidence type="ECO:0000256" key="2">
    <source>
        <dbReference type="ARBA" id="ARBA00006220"/>
    </source>
</evidence>
<evidence type="ECO:0000256" key="3">
    <source>
        <dbReference type="ARBA" id="ARBA00012146"/>
    </source>
</evidence>
<dbReference type="GO" id="GO:0000287">
    <property type="term" value="F:magnesium ion binding"/>
    <property type="evidence" value="ECO:0007669"/>
    <property type="project" value="InterPro"/>
</dbReference>
<evidence type="ECO:0000256" key="1">
    <source>
        <dbReference type="ARBA" id="ARBA00001946"/>
    </source>
</evidence>
<dbReference type="GO" id="GO:0005737">
    <property type="term" value="C:cytoplasm"/>
    <property type="evidence" value="ECO:0007669"/>
    <property type="project" value="InterPro"/>
</dbReference>
<dbReference type="PANTHER" id="PTHR10286">
    <property type="entry name" value="INORGANIC PYROPHOSPHATASE"/>
    <property type="match status" value="1"/>
</dbReference>
<protein>
    <recommendedName>
        <fullName evidence="3">inorganic diphosphatase</fullName>
        <ecNumber evidence="3">3.6.1.1</ecNumber>
    </recommendedName>
</protein>
<keyword evidence="8" id="KW-1185">Reference proteome</keyword>